<protein>
    <submittedName>
        <fullName evidence="1">Mitochondrial protein</fullName>
    </submittedName>
</protein>
<comment type="caution">
    <text evidence="1">The sequence shown here is derived from an EMBL/GenBank/DDBJ whole genome shotgun (WGS) entry which is preliminary data.</text>
</comment>
<organism evidence="1 2">
    <name type="scientific">Mucuna pruriens</name>
    <name type="common">Velvet bean</name>
    <name type="synonym">Dolichos pruriens</name>
    <dbReference type="NCBI Taxonomy" id="157652"/>
    <lineage>
        <taxon>Eukaryota</taxon>
        <taxon>Viridiplantae</taxon>
        <taxon>Streptophyta</taxon>
        <taxon>Embryophyta</taxon>
        <taxon>Tracheophyta</taxon>
        <taxon>Spermatophyta</taxon>
        <taxon>Magnoliopsida</taxon>
        <taxon>eudicotyledons</taxon>
        <taxon>Gunneridae</taxon>
        <taxon>Pentapetalae</taxon>
        <taxon>rosids</taxon>
        <taxon>fabids</taxon>
        <taxon>Fabales</taxon>
        <taxon>Fabaceae</taxon>
        <taxon>Papilionoideae</taxon>
        <taxon>50 kb inversion clade</taxon>
        <taxon>NPAAA clade</taxon>
        <taxon>indigoferoid/millettioid clade</taxon>
        <taxon>Phaseoleae</taxon>
        <taxon>Mucuna</taxon>
    </lineage>
</organism>
<gene>
    <name evidence="1" type="ORF">CR513_36705</name>
</gene>
<name>A0A371FW09_MUCPR</name>
<dbReference type="PANTHER" id="PTHR11439">
    <property type="entry name" value="GAG-POL-RELATED RETROTRANSPOSON"/>
    <property type="match status" value="1"/>
</dbReference>
<dbReference type="AlphaFoldDB" id="A0A371FW09"/>
<dbReference type="Proteomes" id="UP000257109">
    <property type="component" value="Unassembled WGS sequence"/>
</dbReference>
<evidence type="ECO:0000313" key="2">
    <source>
        <dbReference type="Proteomes" id="UP000257109"/>
    </source>
</evidence>
<dbReference type="OrthoDB" id="2012657at2759"/>
<dbReference type="PANTHER" id="PTHR11439:SF497">
    <property type="entry name" value="CYSTEINE-RICH RLK (RECEPTOR-LIKE PROTEIN KINASE) 8"/>
    <property type="match status" value="1"/>
</dbReference>
<dbReference type="EMBL" id="QJKJ01007625">
    <property type="protein sequence ID" value="RDX82496.1"/>
    <property type="molecule type" value="Genomic_DNA"/>
</dbReference>
<proteinExistence type="predicted"/>
<accession>A0A371FW09</accession>
<keyword evidence="2" id="KW-1185">Reference proteome</keyword>
<reference evidence="1" key="1">
    <citation type="submission" date="2018-05" db="EMBL/GenBank/DDBJ databases">
        <title>Draft genome of Mucuna pruriens seed.</title>
        <authorList>
            <person name="Nnadi N.E."/>
            <person name="Vos R."/>
            <person name="Hasami M.H."/>
            <person name="Devisetty U.K."/>
            <person name="Aguiy J.C."/>
        </authorList>
    </citation>
    <scope>NUCLEOTIDE SEQUENCE [LARGE SCALE GENOMIC DNA]</scope>
    <source>
        <strain evidence="1">JCA_2017</strain>
    </source>
</reference>
<evidence type="ECO:0000313" key="1">
    <source>
        <dbReference type="EMBL" id="RDX82496.1"/>
    </source>
</evidence>
<feature type="non-terminal residue" evidence="1">
    <location>
        <position position="1"/>
    </location>
</feature>
<sequence>MENECWHKAIETKLLLLEENQTWDIVSCPPSIKPLGAIAMMTIVHTLLALAASQSWPLHQMAFTTKFPKGCTHLPLILFQTKTLFIWIEIGPKSMYDPSLFLQRTPKGIVVLFVYVDDIVTNVAFHFHMKKLGHLTYFFGLEQAEILDDPILYRKLVGSLIYVTITHLDISFVVHNVSKFMQSPQYFHFSVVQQIIRYLLSSSTCGLFFPTYSSLNLQSLDSLKHNQLHCMLTTLVLYKLQQIQNTLKLIVTRSEKRMIIESSAYHIQITDISLKVKSGVLDEVILVETKGVLAR</sequence>